<name>A0ABM8AJH0_9DEIO</name>
<evidence type="ECO:0000313" key="2">
    <source>
        <dbReference type="Proteomes" id="UP001064971"/>
    </source>
</evidence>
<dbReference type="Proteomes" id="UP001064971">
    <property type="component" value="Plasmid pDAETH-2"/>
</dbReference>
<dbReference type="SUPFAM" id="SSF52540">
    <property type="entry name" value="P-loop containing nucleoside triphosphate hydrolases"/>
    <property type="match status" value="1"/>
</dbReference>
<dbReference type="EMBL" id="AP026562">
    <property type="protein sequence ID" value="BDP43970.1"/>
    <property type="molecule type" value="Genomic_DNA"/>
</dbReference>
<organism evidence="1 2">
    <name type="scientific">Deinococcus aetherius</name>
    <dbReference type="NCBI Taxonomy" id="200252"/>
    <lineage>
        <taxon>Bacteria</taxon>
        <taxon>Thermotogati</taxon>
        <taxon>Deinococcota</taxon>
        <taxon>Deinococci</taxon>
        <taxon>Deinococcales</taxon>
        <taxon>Deinococcaceae</taxon>
        <taxon>Deinococcus</taxon>
    </lineage>
</organism>
<gene>
    <name evidence="1" type="ORF">DAETH_39390</name>
</gene>
<keyword evidence="1" id="KW-0614">Plasmid</keyword>
<keyword evidence="1" id="KW-0808">Transferase</keyword>
<dbReference type="Gene3D" id="3.40.50.300">
    <property type="entry name" value="P-loop containing nucleotide triphosphate hydrolases"/>
    <property type="match status" value="1"/>
</dbReference>
<accession>A0ABM8AJH0</accession>
<keyword evidence="1" id="KW-0418">Kinase</keyword>
<sequence>MTPVLIVFSGLPGTGKSTLAQQLARRWRAAYLRVDSVEAALLNAGHVGVTVEGYAVEYVVAEDNLHLGLSVVADCVNPVHETRGAWAEIARRTGSDLIDLEVICSNESEHRRRVETRRADPGHHIGRWSPPGWPEIERYRQAYEPWETPPLVLDTAQGTQQDNFAALLALLGARG</sequence>
<reference evidence="1" key="1">
    <citation type="submission" date="2022-07" db="EMBL/GenBank/DDBJ databases">
        <title>Complete Genome Sequence of the Radioresistant Bacterium Deinococcus aetherius ST0316, Isolated from the Air Dust collected in Lower Stratosphere above Japan.</title>
        <authorList>
            <person name="Satoh K."/>
            <person name="Hagiwara K."/>
            <person name="Katsumata K."/>
            <person name="Kubo A."/>
            <person name="Yokobori S."/>
            <person name="Yamagishi A."/>
            <person name="Oono Y."/>
            <person name="Narumi I."/>
        </authorList>
    </citation>
    <scope>NUCLEOTIDE SEQUENCE</scope>
    <source>
        <strain evidence="1">ST0316</strain>
        <plasmid evidence="1">pDAETH-2</plasmid>
    </source>
</reference>
<dbReference type="InterPro" id="IPR027417">
    <property type="entry name" value="P-loop_NTPase"/>
</dbReference>
<dbReference type="GO" id="GO:0016301">
    <property type="term" value="F:kinase activity"/>
    <property type="evidence" value="ECO:0007669"/>
    <property type="project" value="UniProtKB-KW"/>
</dbReference>
<dbReference type="PANTHER" id="PTHR37807">
    <property type="entry name" value="OS07G0160300 PROTEIN"/>
    <property type="match status" value="1"/>
</dbReference>
<keyword evidence="2" id="KW-1185">Reference proteome</keyword>
<geneLocation type="plasmid" evidence="1 2">
    <name>pDAETH-2</name>
</geneLocation>
<dbReference type="Pfam" id="PF13671">
    <property type="entry name" value="AAA_33"/>
    <property type="match status" value="1"/>
</dbReference>
<dbReference type="PANTHER" id="PTHR37807:SF3">
    <property type="entry name" value="OS07G0160300 PROTEIN"/>
    <property type="match status" value="1"/>
</dbReference>
<proteinExistence type="predicted"/>
<dbReference type="RefSeq" id="WP_264778337.1">
    <property type="nucleotide sequence ID" value="NZ_AP026562.1"/>
</dbReference>
<protein>
    <submittedName>
        <fullName evidence="1">Adenylyl-sulfate kinase</fullName>
    </submittedName>
</protein>
<evidence type="ECO:0000313" key="1">
    <source>
        <dbReference type="EMBL" id="BDP43970.1"/>
    </source>
</evidence>